<accession>A0AB35W7V8</accession>
<evidence type="ECO:0000313" key="3">
    <source>
        <dbReference type="Proteomes" id="UP001175817"/>
    </source>
</evidence>
<organism evidence="2 3">
    <name type="scientific">Klebsiella michiganensis</name>
    <dbReference type="NCBI Taxonomy" id="1134687"/>
    <lineage>
        <taxon>Bacteria</taxon>
        <taxon>Pseudomonadati</taxon>
        <taxon>Pseudomonadota</taxon>
        <taxon>Gammaproteobacteria</taxon>
        <taxon>Enterobacterales</taxon>
        <taxon>Enterobacteriaceae</taxon>
        <taxon>Klebsiella/Raoultella group</taxon>
        <taxon>Klebsiella</taxon>
    </lineage>
</organism>
<dbReference type="AlphaFoldDB" id="A0AB35W7V8"/>
<evidence type="ECO:0000313" key="2">
    <source>
        <dbReference type="EMBL" id="MEC6050320.1"/>
    </source>
</evidence>
<keyword evidence="1" id="KW-0472">Membrane</keyword>
<reference evidence="2" key="1">
    <citation type="journal article" date="2023" name="Nat. Commun.">
        <title>Genomic dissection of endemic carbapenem resistance reveals metallo-beta-lactamase dissemination through clonal, plasmid and integron transfer.</title>
        <authorList>
            <person name="Macesic N."/>
            <person name="Hawkey J."/>
            <person name="Vezina B."/>
            <person name="Wisniewski J.A."/>
            <person name="Cottingham H."/>
            <person name="Blakeway L.V."/>
            <person name="Harshegyi T."/>
            <person name="Pragastis K."/>
            <person name="Badoordeen G.Z."/>
            <person name="Dennison A."/>
            <person name="Spelman D.W."/>
            <person name="Jenney A.W.J."/>
            <person name="Peleg A.Y."/>
        </authorList>
    </citation>
    <scope>NUCLEOTIDE SEQUENCE</scope>
    <source>
        <strain evidence="2">CPO078</strain>
    </source>
</reference>
<dbReference type="RefSeq" id="WP_064374453.1">
    <property type="nucleotide sequence ID" value="NZ_CABGLD010000001.1"/>
</dbReference>
<evidence type="ECO:0000256" key="1">
    <source>
        <dbReference type="SAM" id="Phobius"/>
    </source>
</evidence>
<gene>
    <name evidence="2" type="ORF">QAB24_007325</name>
</gene>
<reference evidence="2" key="2">
    <citation type="submission" date="2024-01" db="EMBL/GenBank/DDBJ databases">
        <authorList>
            <person name="Macesic N."/>
        </authorList>
    </citation>
    <scope>NUCLEOTIDE SEQUENCE</scope>
    <source>
        <strain evidence="2">CPO078</strain>
    </source>
</reference>
<keyword evidence="1" id="KW-1133">Transmembrane helix</keyword>
<protein>
    <submittedName>
        <fullName evidence="2">Uncharacterized protein</fullName>
    </submittedName>
</protein>
<keyword evidence="1" id="KW-0812">Transmembrane</keyword>
<dbReference type="EMBL" id="JARTTH020000001">
    <property type="protein sequence ID" value="MEC6050320.1"/>
    <property type="molecule type" value="Genomic_DNA"/>
</dbReference>
<feature type="transmembrane region" description="Helical" evidence="1">
    <location>
        <begin position="116"/>
        <end position="136"/>
    </location>
</feature>
<comment type="caution">
    <text evidence="2">The sequence shown here is derived from an EMBL/GenBank/DDBJ whole genome shotgun (WGS) entry which is preliminary data.</text>
</comment>
<feature type="transmembrane region" description="Helical" evidence="1">
    <location>
        <begin position="12"/>
        <end position="35"/>
    </location>
</feature>
<dbReference type="Proteomes" id="UP001175817">
    <property type="component" value="Unassembled WGS sequence"/>
</dbReference>
<sequence length="137" mass="15481">MKSFLNNHPNLGMWLIAISALGMFIIFIMSMINTIPYKKIVKLYMDKYTRLPITAALAKEASLIATPGAYHAKIGFIMGSLILPYNKITNHDMTREQYDYINGLPLKLTIGFRIEAFLWGVIGAGMVVGFILEFFIK</sequence>
<name>A0AB35W7V8_9ENTR</name>
<proteinExistence type="predicted"/>